<feature type="region of interest" description="Disordered" evidence="1">
    <location>
        <begin position="190"/>
        <end position="210"/>
    </location>
</feature>
<dbReference type="EnsemblMetazoa" id="CLYHEMT019951.1">
    <property type="protein sequence ID" value="CLYHEMP019951.1"/>
    <property type="gene ID" value="CLYHEMG019951"/>
</dbReference>
<dbReference type="AlphaFoldDB" id="A0A7M5XAN4"/>
<evidence type="ECO:0000256" key="1">
    <source>
        <dbReference type="SAM" id="MobiDB-lite"/>
    </source>
</evidence>
<reference evidence="2" key="1">
    <citation type="submission" date="2021-01" db="UniProtKB">
        <authorList>
            <consortium name="EnsemblMetazoa"/>
        </authorList>
    </citation>
    <scope>IDENTIFICATION</scope>
</reference>
<protein>
    <submittedName>
        <fullName evidence="2">Uncharacterized protein</fullName>
    </submittedName>
</protein>
<organism evidence="2 3">
    <name type="scientific">Clytia hemisphaerica</name>
    <dbReference type="NCBI Taxonomy" id="252671"/>
    <lineage>
        <taxon>Eukaryota</taxon>
        <taxon>Metazoa</taxon>
        <taxon>Cnidaria</taxon>
        <taxon>Hydrozoa</taxon>
        <taxon>Hydroidolina</taxon>
        <taxon>Leptothecata</taxon>
        <taxon>Obeliida</taxon>
        <taxon>Clytiidae</taxon>
        <taxon>Clytia</taxon>
    </lineage>
</organism>
<proteinExistence type="predicted"/>
<accession>A0A7M5XAN4</accession>
<sequence length="210" mass="24277">YSVTFLHFRRCMDIFGEKPKIALSSLYTESEERIFNALRGIGKDTSNRHRESVRDIGIVRFQSEKDYQKKYCHAKRSEDRSQISLFEESCSENPNSRIHLSETDAELHFKRIADYLALGGEVWWKREGDWLVFSDGDHAPAFRPEGPQLMSFESHVINDARKMLPNCWETCKLKEIDSAIRLFPVPLEMPPDAEIEPTKDNAPTSPLPTD</sequence>
<evidence type="ECO:0000313" key="3">
    <source>
        <dbReference type="Proteomes" id="UP000594262"/>
    </source>
</evidence>
<name>A0A7M5XAN4_9CNID</name>
<evidence type="ECO:0000313" key="2">
    <source>
        <dbReference type="EnsemblMetazoa" id="CLYHEMP019951.1"/>
    </source>
</evidence>
<dbReference type="Proteomes" id="UP000594262">
    <property type="component" value="Unplaced"/>
</dbReference>
<keyword evidence="3" id="KW-1185">Reference proteome</keyword>
<dbReference type="OrthoDB" id="5988746at2759"/>